<reference evidence="1" key="1">
    <citation type="submission" date="2015-04" db="UniProtKB">
        <authorList>
            <consortium name="EnsemblPlants"/>
        </authorList>
    </citation>
    <scope>IDENTIFICATION</scope>
</reference>
<proteinExistence type="predicted"/>
<dbReference type="HOGENOM" id="CLU_2363303_0_0_1"/>
<organism evidence="1">
    <name type="scientific">Oryza meridionalis</name>
    <dbReference type="NCBI Taxonomy" id="40149"/>
    <lineage>
        <taxon>Eukaryota</taxon>
        <taxon>Viridiplantae</taxon>
        <taxon>Streptophyta</taxon>
        <taxon>Embryophyta</taxon>
        <taxon>Tracheophyta</taxon>
        <taxon>Spermatophyta</taxon>
        <taxon>Magnoliopsida</taxon>
        <taxon>Liliopsida</taxon>
        <taxon>Poales</taxon>
        <taxon>Poaceae</taxon>
        <taxon>BOP clade</taxon>
        <taxon>Oryzoideae</taxon>
        <taxon>Oryzeae</taxon>
        <taxon>Oryzinae</taxon>
        <taxon>Oryza</taxon>
    </lineage>
</organism>
<sequence>MATPNTYSVHISSETHRIEAWLASDEALARQLQEEENAHDAIATREFAGNASLEPSSPAVEYRPPNNAAQVAMEDNVDPDNMSYEACPVCNEEVFG</sequence>
<dbReference type="EnsemblPlants" id="OMERI09G12610.3">
    <property type="protein sequence ID" value="OMERI09G12610.3"/>
    <property type="gene ID" value="OMERI09G12610"/>
</dbReference>
<evidence type="ECO:0000313" key="2">
    <source>
        <dbReference type="Proteomes" id="UP000008021"/>
    </source>
</evidence>
<evidence type="ECO:0000313" key="1">
    <source>
        <dbReference type="EnsemblPlants" id="OMERI09G12610.3"/>
    </source>
</evidence>
<dbReference type="Gramene" id="OMERI09G12610.3">
    <property type="protein sequence ID" value="OMERI09G12610.3"/>
    <property type="gene ID" value="OMERI09G12610"/>
</dbReference>
<protein>
    <submittedName>
        <fullName evidence="1">Uncharacterized protein</fullName>
    </submittedName>
</protein>
<keyword evidence="2" id="KW-1185">Reference proteome</keyword>
<name>A0A0E0EU06_9ORYZ</name>
<reference evidence="1" key="2">
    <citation type="submission" date="2018-05" db="EMBL/GenBank/DDBJ databases">
        <title>OmerRS3 (Oryza meridionalis Reference Sequence Version 3).</title>
        <authorList>
            <person name="Zhang J."/>
            <person name="Kudrna D."/>
            <person name="Lee S."/>
            <person name="Talag J."/>
            <person name="Welchert J."/>
            <person name="Wing R.A."/>
        </authorList>
    </citation>
    <scope>NUCLEOTIDE SEQUENCE [LARGE SCALE GENOMIC DNA]</scope>
    <source>
        <strain evidence="1">cv. OR44</strain>
    </source>
</reference>
<dbReference type="Proteomes" id="UP000008021">
    <property type="component" value="Chromosome 9"/>
</dbReference>
<accession>A0A0E0EU06</accession>
<dbReference type="AlphaFoldDB" id="A0A0E0EU06"/>